<dbReference type="OrthoDB" id="5731264at2"/>
<evidence type="ECO:0000256" key="1">
    <source>
        <dbReference type="ARBA" id="ARBA00004370"/>
    </source>
</evidence>
<dbReference type="GO" id="GO:0006935">
    <property type="term" value="P:chemotaxis"/>
    <property type="evidence" value="ECO:0007669"/>
    <property type="project" value="UniProtKB-ARBA"/>
</dbReference>
<feature type="coiled-coil region" evidence="5">
    <location>
        <begin position="77"/>
        <end position="130"/>
    </location>
</feature>
<dbReference type="PANTHER" id="PTHR32089">
    <property type="entry name" value="METHYL-ACCEPTING CHEMOTAXIS PROTEIN MCPB"/>
    <property type="match status" value="1"/>
</dbReference>
<dbReference type="RefSeq" id="WP_120355577.1">
    <property type="nucleotide sequence ID" value="NZ_RAQO01000008.1"/>
</dbReference>
<feature type="region of interest" description="Disordered" evidence="6">
    <location>
        <begin position="631"/>
        <end position="664"/>
    </location>
</feature>
<dbReference type="AlphaFoldDB" id="A0A420E7V5"/>
<dbReference type="PROSITE" id="PS50885">
    <property type="entry name" value="HAMP"/>
    <property type="match status" value="1"/>
</dbReference>
<evidence type="ECO:0000256" key="3">
    <source>
        <dbReference type="ARBA" id="ARBA00029447"/>
    </source>
</evidence>
<dbReference type="GO" id="GO:0016020">
    <property type="term" value="C:membrane"/>
    <property type="evidence" value="ECO:0007669"/>
    <property type="project" value="UniProtKB-SubCell"/>
</dbReference>
<accession>A0A420E7V5</accession>
<name>A0A420E7V5_9ALTE</name>
<feature type="domain" description="HAMP" evidence="8">
    <location>
        <begin position="334"/>
        <end position="387"/>
    </location>
</feature>
<dbReference type="EMBL" id="RAQO01000008">
    <property type="protein sequence ID" value="RKF15491.1"/>
    <property type="molecule type" value="Genomic_DNA"/>
</dbReference>
<dbReference type="InterPro" id="IPR004089">
    <property type="entry name" value="MCPsignal_dom"/>
</dbReference>
<dbReference type="SMART" id="SM00304">
    <property type="entry name" value="HAMP"/>
    <property type="match status" value="1"/>
</dbReference>
<reference evidence="9 10" key="1">
    <citation type="submission" date="2018-09" db="EMBL/GenBank/DDBJ databases">
        <authorList>
            <person name="Wang Z."/>
        </authorList>
    </citation>
    <scope>NUCLEOTIDE SEQUENCE [LARGE SCALE GENOMIC DNA]</scope>
    <source>
        <strain evidence="9 10">ALS 81</strain>
    </source>
</reference>
<dbReference type="SMART" id="SM00283">
    <property type="entry name" value="MA"/>
    <property type="match status" value="1"/>
</dbReference>
<dbReference type="InterPro" id="IPR003660">
    <property type="entry name" value="HAMP_dom"/>
</dbReference>
<keyword evidence="2 4" id="KW-0807">Transducer</keyword>
<dbReference type="FunFam" id="1.10.287.950:FF:000001">
    <property type="entry name" value="Methyl-accepting chemotaxis sensory transducer"/>
    <property type="match status" value="1"/>
</dbReference>
<comment type="subcellular location">
    <subcellularLocation>
        <location evidence="1">Membrane</location>
    </subcellularLocation>
</comment>
<dbReference type="CDD" id="cd06225">
    <property type="entry name" value="HAMP"/>
    <property type="match status" value="1"/>
</dbReference>
<dbReference type="PROSITE" id="PS50111">
    <property type="entry name" value="CHEMOTAXIS_TRANSDUC_2"/>
    <property type="match status" value="1"/>
</dbReference>
<evidence type="ECO:0000313" key="10">
    <source>
        <dbReference type="Proteomes" id="UP000286482"/>
    </source>
</evidence>
<protein>
    <submittedName>
        <fullName evidence="9">Methyl-accepting chemotaxis protein</fullName>
    </submittedName>
</protein>
<sequence length="664" mass="72719">MSLTKKLFATFGFIVALMLLAAGLANQQLKQMRNLESEVFDTDLVAMHFSQQFQQQVLTSVSALRGFIILGSEPKWADEFKSQRQQAIAKIIELDSEVIALLGEGAGDQIMSQVAELDRLQMDLEQLSHNEDNLPAHALMFYDAGPLAEEALYQADLAIQEEANVAFATKQRKRLLASMFAGRSEFANALIQMRAFIVSADASELDKYNQAKLRYEQRMAEVDQFAKLFRGEQQRLWGQFIDLAAAFIGISEEIVELRLAPDWNVANYRMEQEVTPLVEQLEQSTQAWNQKLIDGVSIKQQHLIAMGDDITRQQIIAVVIAAILSCFVAIGFSRRLRTQLQLLSQRASAIARGELAGPPLVVKGKDEIAQLTQAVNTMSQQLRELISEVDQAAQSVHENSSKVSFSSSEISQHLQSQRVQVNGVSDALNELSLAAANIAQSSSTTADSAAQSGDIARRGGEVVTNTIEIMSQVSSAVNESSKQVQSLSNASEQVDRIAEVILSIADQTNLLALNAAIEAARAGEQGRGFAVVAEEVRNLAGRTSDSTEEISKIVAQIQKLSREANQSMGSSAQLVEKGSSVVKEAGDALEKVILSSEGVMQGVTEIAAATDQQSSLSTQTVELLEQISELAERSDEKSRQSRSLIDELESQSKQMLEQTHRFKL</sequence>
<evidence type="ECO:0000259" key="7">
    <source>
        <dbReference type="PROSITE" id="PS50111"/>
    </source>
</evidence>
<comment type="similarity">
    <text evidence="3">Belongs to the methyl-accepting chemotaxis (MCP) protein family.</text>
</comment>
<dbReference type="Gene3D" id="1.10.287.950">
    <property type="entry name" value="Methyl-accepting chemotaxis protein"/>
    <property type="match status" value="1"/>
</dbReference>
<gene>
    <name evidence="9" type="ORF">DBZ36_13950</name>
</gene>
<feature type="domain" description="Methyl-accepting transducer" evidence="7">
    <location>
        <begin position="392"/>
        <end position="628"/>
    </location>
</feature>
<evidence type="ECO:0000259" key="8">
    <source>
        <dbReference type="PROSITE" id="PS50885"/>
    </source>
</evidence>
<evidence type="ECO:0000313" key="9">
    <source>
        <dbReference type="EMBL" id="RKF15491.1"/>
    </source>
</evidence>
<evidence type="ECO:0000256" key="2">
    <source>
        <dbReference type="ARBA" id="ARBA00023224"/>
    </source>
</evidence>
<comment type="caution">
    <text evidence="9">The sequence shown here is derived from an EMBL/GenBank/DDBJ whole genome shotgun (WGS) entry which is preliminary data.</text>
</comment>
<dbReference type="SUPFAM" id="SSF58104">
    <property type="entry name" value="Methyl-accepting chemotaxis protein (MCP) signaling domain"/>
    <property type="match status" value="1"/>
</dbReference>
<evidence type="ECO:0000256" key="6">
    <source>
        <dbReference type="SAM" id="MobiDB-lite"/>
    </source>
</evidence>
<dbReference type="PANTHER" id="PTHR32089:SF112">
    <property type="entry name" value="LYSOZYME-LIKE PROTEIN-RELATED"/>
    <property type="match status" value="1"/>
</dbReference>
<proteinExistence type="inferred from homology"/>
<organism evidence="9 10">
    <name type="scientific">Alginatibacterium sediminis</name>
    <dbReference type="NCBI Taxonomy" id="2164068"/>
    <lineage>
        <taxon>Bacteria</taxon>
        <taxon>Pseudomonadati</taxon>
        <taxon>Pseudomonadota</taxon>
        <taxon>Gammaproteobacteria</taxon>
        <taxon>Alteromonadales</taxon>
        <taxon>Alteromonadaceae</taxon>
        <taxon>Alginatibacterium</taxon>
    </lineage>
</organism>
<evidence type="ECO:0000256" key="5">
    <source>
        <dbReference type="SAM" id="Coils"/>
    </source>
</evidence>
<dbReference type="Proteomes" id="UP000286482">
    <property type="component" value="Unassembled WGS sequence"/>
</dbReference>
<keyword evidence="5" id="KW-0175">Coiled coil</keyword>
<evidence type="ECO:0000256" key="4">
    <source>
        <dbReference type="PROSITE-ProRule" id="PRU00284"/>
    </source>
</evidence>
<feature type="coiled-coil region" evidence="5">
    <location>
        <begin position="368"/>
        <end position="395"/>
    </location>
</feature>
<dbReference type="Pfam" id="PF00672">
    <property type="entry name" value="HAMP"/>
    <property type="match status" value="1"/>
</dbReference>
<dbReference type="GO" id="GO:0007165">
    <property type="term" value="P:signal transduction"/>
    <property type="evidence" value="ECO:0007669"/>
    <property type="project" value="UniProtKB-KW"/>
</dbReference>
<dbReference type="Pfam" id="PF00015">
    <property type="entry name" value="MCPsignal"/>
    <property type="match status" value="1"/>
</dbReference>
<dbReference type="CDD" id="cd11386">
    <property type="entry name" value="MCP_signal"/>
    <property type="match status" value="1"/>
</dbReference>
<keyword evidence="10" id="KW-1185">Reference proteome</keyword>